<dbReference type="InterPro" id="IPR013325">
    <property type="entry name" value="RNA_pol_sigma_r2"/>
</dbReference>
<dbReference type="InterPro" id="IPR007627">
    <property type="entry name" value="RNA_pol_sigma70_r2"/>
</dbReference>
<dbReference type="Gene3D" id="1.10.1740.10">
    <property type="match status" value="1"/>
</dbReference>
<dbReference type="InterPro" id="IPR032710">
    <property type="entry name" value="NTF2-like_dom_sf"/>
</dbReference>
<keyword evidence="6" id="KW-0238">DNA-binding</keyword>
<dbReference type="InterPro" id="IPR000838">
    <property type="entry name" value="RNA_pol_sigma70_ECF_CS"/>
</dbReference>
<dbReference type="AlphaFoldDB" id="A0A250VTR4"/>
<comment type="caution">
    <text evidence="9">The sequence shown here is derived from an EMBL/GenBank/DDBJ whole genome shotgun (WGS) entry which is preliminary data.</text>
</comment>
<proteinExistence type="inferred from homology"/>
<dbReference type="InterPro" id="IPR014305">
    <property type="entry name" value="RNA_pol_sigma-G_actinobac"/>
</dbReference>
<dbReference type="NCBIfam" id="TIGR02937">
    <property type="entry name" value="sigma70-ECF"/>
    <property type="match status" value="1"/>
</dbReference>
<dbReference type="Pfam" id="PF04542">
    <property type="entry name" value="Sigma70_r2"/>
    <property type="match status" value="1"/>
</dbReference>
<dbReference type="GO" id="GO:0003677">
    <property type="term" value="F:DNA binding"/>
    <property type="evidence" value="ECO:0007669"/>
    <property type="project" value="UniProtKB-KW"/>
</dbReference>
<dbReference type="PANTHER" id="PTHR30173:SF36">
    <property type="entry name" value="ECF RNA POLYMERASE SIGMA FACTOR SIGJ"/>
    <property type="match status" value="1"/>
</dbReference>
<dbReference type="InterPro" id="IPR052704">
    <property type="entry name" value="ECF_Sigma-70_Domain"/>
</dbReference>
<dbReference type="Gene3D" id="1.10.10.10">
    <property type="entry name" value="Winged helix-like DNA-binding domain superfamily/Winged helix DNA-binding domain"/>
    <property type="match status" value="1"/>
</dbReference>
<dbReference type="NCBIfam" id="NF006089">
    <property type="entry name" value="PRK08241.1"/>
    <property type="match status" value="1"/>
</dbReference>
<dbReference type="GO" id="GO:0006352">
    <property type="term" value="P:DNA-templated transcription initiation"/>
    <property type="evidence" value="ECO:0007669"/>
    <property type="project" value="InterPro"/>
</dbReference>
<evidence type="ECO:0000256" key="6">
    <source>
        <dbReference type="RuleBase" id="RU000716"/>
    </source>
</evidence>
<dbReference type="GO" id="GO:0016987">
    <property type="term" value="F:sigma factor activity"/>
    <property type="evidence" value="ECO:0007669"/>
    <property type="project" value="UniProtKB-KW"/>
</dbReference>
<evidence type="ECO:0000256" key="2">
    <source>
        <dbReference type="ARBA" id="ARBA00011344"/>
    </source>
</evidence>
<sequence>MGDFTTDTEPYRRELLAHCYRMLGSVDDAEDVVQETYLRAWRSYEAFQGRSSVRTWLHRIATNACLSALSHRSRRFLPSGLGGPADDPMTPPLAAGAQWVQPIPDSMLDPAAIVASRDSLRIALIATLQELPGRQRAVFILRDVLAWPASDVAQVMGSSTAAVKSTLQRARARLEQAPPDVEQAVEPGELSAVLAHYIAAVEEADGAALEQLLRVDARVEATPWRTWFSGRAACVPYLVQQVLGSPGTWRLLPTSANGQPAAVGYHGGQAYGILLLTVTSAGIARINAFGDPGLVKRFGFPTSV</sequence>
<evidence type="ECO:0000259" key="7">
    <source>
        <dbReference type="Pfam" id="PF04542"/>
    </source>
</evidence>
<dbReference type="CDD" id="cd06171">
    <property type="entry name" value="Sigma70_r4"/>
    <property type="match status" value="1"/>
</dbReference>
<keyword evidence="4 6" id="KW-0731">Sigma factor</keyword>
<feature type="domain" description="RNA polymerase sigma-70 region 2" evidence="7">
    <location>
        <begin position="10"/>
        <end position="74"/>
    </location>
</feature>
<dbReference type="EMBL" id="BDQI01000037">
    <property type="protein sequence ID" value="GAX57603.1"/>
    <property type="molecule type" value="Genomic_DNA"/>
</dbReference>
<evidence type="ECO:0000256" key="4">
    <source>
        <dbReference type="ARBA" id="ARBA00023082"/>
    </source>
</evidence>
<dbReference type="SUPFAM" id="SSF88659">
    <property type="entry name" value="Sigma3 and sigma4 domains of RNA polymerase sigma factors"/>
    <property type="match status" value="1"/>
</dbReference>
<evidence type="ECO:0000313" key="9">
    <source>
        <dbReference type="EMBL" id="GAX57603.1"/>
    </source>
</evidence>
<dbReference type="InterPro" id="IPR036388">
    <property type="entry name" value="WH-like_DNA-bd_sf"/>
</dbReference>
<evidence type="ECO:0000313" key="10">
    <source>
        <dbReference type="Proteomes" id="UP000217446"/>
    </source>
</evidence>
<keyword evidence="5 6" id="KW-0804">Transcription</keyword>
<evidence type="ECO:0000259" key="8">
    <source>
        <dbReference type="Pfam" id="PF08281"/>
    </source>
</evidence>
<keyword evidence="3 6" id="KW-0805">Transcription regulation</keyword>
<name>A0A250VTR4_STROL</name>
<dbReference type="GO" id="GO:0006950">
    <property type="term" value="P:response to stress"/>
    <property type="evidence" value="ECO:0007669"/>
    <property type="project" value="UniProtKB-ARBA"/>
</dbReference>
<reference evidence="10" key="1">
    <citation type="submission" date="2017-05" db="EMBL/GenBank/DDBJ databases">
        <title>Streptomyces olivochromogenes NBRC 3561 whole genome shotgun sequence.</title>
        <authorList>
            <person name="Dohra H."/>
            <person name="Kodani S."/>
        </authorList>
    </citation>
    <scope>NUCLEOTIDE SEQUENCE [LARGE SCALE GENOMIC DNA]</scope>
    <source>
        <strain evidence="10">NBRC 3561</strain>
    </source>
</reference>
<dbReference type="Proteomes" id="UP000217446">
    <property type="component" value="Unassembled WGS sequence"/>
</dbReference>
<dbReference type="Pfam" id="PF08281">
    <property type="entry name" value="Sigma70_r4_2"/>
    <property type="match status" value="1"/>
</dbReference>
<comment type="subunit">
    <text evidence="2">Interacts transiently with the RNA polymerase catalytic core formed by RpoA, RpoB, RpoC and RpoZ (2 alpha, 1 beta, 1 beta' and 1 omega subunit) to form the RNA polymerase holoenzyme that can initiate transcription.</text>
</comment>
<dbReference type="InterPro" id="IPR013249">
    <property type="entry name" value="RNA_pol_sigma70_r4_t2"/>
</dbReference>
<comment type="similarity">
    <text evidence="1 6">Belongs to the sigma-70 factor family. ECF subfamily.</text>
</comment>
<evidence type="ECO:0000256" key="3">
    <source>
        <dbReference type="ARBA" id="ARBA00023015"/>
    </source>
</evidence>
<accession>A0A250VTR4</accession>
<dbReference type="Gene3D" id="3.10.450.50">
    <property type="match status" value="1"/>
</dbReference>
<dbReference type="InterPro" id="IPR014284">
    <property type="entry name" value="RNA_pol_sigma-70_dom"/>
</dbReference>
<dbReference type="NCBIfam" id="TIGR02960">
    <property type="entry name" value="SigX5"/>
    <property type="match status" value="1"/>
</dbReference>
<dbReference type="SUPFAM" id="SSF54427">
    <property type="entry name" value="NTF2-like"/>
    <property type="match status" value="1"/>
</dbReference>
<gene>
    <name evidence="9" type="primary">rpoE_6</name>
    <name evidence="9" type="ORF">SO3561_09173</name>
</gene>
<organism evidence="9 10">
    <name type="scientific">Streptomyces olivochromogenes</name>
    <dbReference type="NCBI Taxonomy" id="1963"/>
    <lineage>
        <taxon>Bacteria</taxon>
        <taxon>Bacillati</taxon>
        <taxon>Actinomycetota</taxon>
        <taxon>Actinomycetes</taxon>
        <taxon>Kitasatosporales</taxon>
        <taxon>Streptomycetaceae</taxon>
        <taxon>Streptomyces</taxon>
    </lineage>
</organism>
<evidence type="ECO:0000256" key="5">
    <source>
        <dbReference type="ARBA" id="ARBA00023163"/>
    </source>
</evidence>
<dbReference type="SUPFAM" id="SSF88946">
    <property type="entry name" value="Sigma2 domain of RNA polymerase sigma factors"/>
    <property type="match status" value="1"/>
</dbReference>
<dbReference type="RefSeq" id="WP_067383950.1">
    <property type="nucleotide sequence ID" value="NZ_BDQI01000037.1"/>
</dbReference>
<dbReference type="InterPro" id="IPR013324">
    <property type="entry name" value="RNA_pol_sigma_r3/r4-like"/>
</dbReference>
<evidence type="ECO:0000256" key="1">
    <source>
        <dbReference type="ARBA" id="ARBA00010641"/>
    </source>
</evidence>
<keyword evidence="10" id="KW-1185">Reference proteome</keyword>
<dbReference type="PROSITE" id="PS01063">
    <property type="entry name" value="SIGMA70_ECF"/>
    <property type="match status" value="1"/>
</dbReference>
<feature type="domain" description="RNA polymerase sigma factor 70 region 4 type 2" evidence="8">
    <location>
        <begin position="123"/>
        <end position="174"/>
    </location>
</feature>
<protein>
    <recommendedName>
        <fullName evidence="6">RNA polymerase sigma factor</fullName>
    </recommendedName>
</protein>
<dbReference type="PANTHER" id="PTHR30173">
    <property type="entry name" value="SIGMA 19 FACTOR"/>
    <property type="match status" value="1"/>
</dbReference>
<dbReference type="STRING" id="1963.AQJ27_46610"/>